<feature type="region of interest" description="Disordered" evidence="2">
    <location>
        <begin position="241"/>
        <end position="268"/>
    </location>
</feature>
<dbReference type="SUPFAM" id="SSF52540">
    <property type="entry name" value="P-loop containing nucleoside triphosphate hydrolases"/>
    <property type="match status" value="1"/>
</dbReference>
<name>A0A1H0ZX79_9MICC</name>
<evidence type="ECO:0000256" key="1">
    <source>
        <dbReference type="ARBA" id="ARBA00023125"/>
    </source>
</evidence>
<proteinExistence type="predicted"/>
<dbReference type="InterPro" id="IPR041664">
    <property type="entry name" value="AAA_16"/>
</dbReference>
<keyword evidence="5" id="KW-1185">Reference proteome</keyword>
<gene>
    <name evidence="4" type="ORF">SAMN04489742_0621</name>
</gene>
<dbReference type="Pfam" id="PF13191">
    <property type="entry name" value="AAA_16"/>
    <property type="match status" value="1"/>
</dbReference>
<dbReference type="InterPro" id="IPR016032">
    <property type="entry name" value="Sig_transdc_resp-reg_C-effctor"/>
</dbReference>
<dbReference type="KEGG" id="acry:AC20117_14210"/>
<dbReference type="RefSeq" id="WP_074699184.1">
    <property type="nucleotide sequence ID" value="NZ_CP018863.1"/>
</dbReference>
<dbReference type="SMART" id="SM00382">
    <property type="entry name" value="AAA"/>
    <property type="match status" value="1"/>
</dbReference>
<dbReference type="SUPFAM" id="SSF46894">
    <property type="entry name" value="C-terminal effector domain of the bipartite response regulators"/>
    <property type="match status" value="1"/>
</dbReference>
<dbReference type="Proteomes" id="UP000181917">
    <property type="component" value="Unassembled WGS sequence"/>
</dbReference>
<evidence type="ECO:0000259" key="3">
    <source>
        <dbReference type="PROSITE" id="PS50043"/>
    </source>
</evidence>
<dbReference type="STRING" id="37928.SAMN04489742_0621"/>
<sequence length="722" mass="74932">MPPLPTPVGSHSALAESLAKYLAGALAASRPGCGALLIGGPGTGKTFLARDVLHRLHGEVHIEYLRGSPAIERLPYGALNVLLAEVPEAELGHPLAVVRSVASFLHRRSGGKPVLLFVDNAHAIDPLAATVITAMADDGDARLLVCADDARRTPAGLLRLWKDGRLVRTDLADFGVDETAEWLNAVLGPGLTLLAVNALHEASGGNPRLLRRLTREWVESGRLVRCDAGWILTEAWPMAGTAESSRPKTPVEQESAEQTGPGQAAPIATSPAPAVLAAAKQAVFDGRYRDVPAGVVDLLQSRDPTVRLRAGAVLCETQAATGRETAALELAAELLGPAHMAGSSQPGRIAPGLADSSVRTAYRTSGIARGLRLLANQRMWDGFGLMSAAAVPRADSRNSGPPLVHARIWLWIEIAEAVASADAGLADEARAKLRPVLVQLQAGPSDNGQHALAAVAATYISALAGDAQGARAQLCRLPAVVLGAGHTGLSWQQQVWIRYLGAMASAIAASRSGRAAATPGGPGTSIRRAPGNRGEAIARLLQGAAQANTRGALADELLLISGAVRLGATGSAARLATIAGHVQGDFARLCGLFGEGLAREDAGRLFAAAGQAMAQGNRIFAQEAARAGLTIAARQRDTSLMRSALSFILAERRLPDFAPGGGTHDALSGREREIASLAATGAGNAVIARRLHVSIRTVEGHLQQIYRKLQVGPPAVPAGPFA</sequence>
<dbReference type="PANTHER" id="PTHR43214">
    <property type="entry name" value="TWO-COMPONENT RESPONSE REGULATOR"/>
    <property type="match status" value="1"/>
</dbReference>
<keyword evidence="1" id="KW-0238">DNA-binding</keyword>
<dbReference type="AlphaFoldDB" id="A0A1H0ZX79"/>
<dbReference type="PANTHER" id="PTHR43214:SF43">
    <property type="entry name" value="TWO-COMPONENT RESPONSE REGULATOR"/>
    <property type="match status" value="1"/>
</dbReference>
<organism evidence="4 5">
    <name type="scientific">Crystallibacter crystallopoietes</name>
    <dbReference type="NCBI Taxonomy" id="37928"/>
    <lineage>
        <taxon>Bacteria</taxon>
        <taxon>Bacillati</taxon>
        <taxon>Actinomycetota</taxon>
        <taxon>Actinomycetes</taxon>
        <taxon>Micrococcales</taxon>
        <taxon>Micrococcaceae</taxon>
        <taxon>Crystallibacter</taxon>
    </lineage>
</organism>
<dbReference type="PRINTS" id="PR00038">
    <property type="entry name" value="HTHLUXR"/>
</dbReference>
<dbReference type="GO" id="GO:0006355">
    <property type="term" value="P:regulation of DNA-templated transcription"/>
    <property type="evidence" value="ECO:0007669"/>
    <property type="project" value="InterPro"/>
</dbReference>
<reference evidence="4 5" key="1">
    <citation type="submission" date="2016-10" db="EMBL/GenBank/DDBJ databases">
        <authorList>
            <person name="de Groot N.N."/>
        </authorList>
    </citation>
    <scope>NUCLEOTIDE SEQUENCE [LARGE SCALE GENOMIC DNA]</scope>
    <source>
        <strain evidence="4 5">DSM 20117</strain>
    </source>
</reference>
<dbReference type="SMART" id="SM00421">
    <property type="entry name" value="HTH_LUXR"/>
    <property type="match status" value="1"/>
</dbReference>
<evidence type="ECO:0000313" key="4">
    <source>
        <dbReference type="EMBL" id="SDQ32075.1"/>
    </source>
</evidence>
<protein>
    <submittedName>
        <fullName evidence="4">AAA ATPase domain-containing protein</fullName>
    </submittedName>
</protein>
<dbReference type="InterPro" id="IPR036388">
    <property type="entry name" value="WH-like_DNA-bd_sf"/>
</dbReference>
<dbReference type="EMBL" id="FNKH01000002">
    <property type="protein sequence ID" value="SDQ32075.1"/>
    <property type="molecule type" value="Genomic_DNA"/>
</dbReference>
<evidence type="ECO:0000256" key="2">
    <source>
        <dbReference type="SAM" id="MobiDB-lite"/>
    </source>
</evidence>
<dbReference type="PROSITE" id="PS50043">
    <property type="entry name" value="HTH_LUXR_2"/>
    <property type="match status" value="1"/>
</dbReference>
<evidence type="ECO:0000313" key="5">
    <source>
        <dbReference type="Proteomes" id="UP000181917"/>
    </source>
</evidence>
<feature type="domain" description="HTH luxR-type" evidence="3">
    <location>
        <begin position="660"/>
        <end position="722"/>
    </location>
</feature>
<dbReference type="InterPro" id="IPR027417">
    <property type="entry name" value="P-loop_NTPase"/>
</dbReference>
<dbReference type="Pfam" id="PF00196">
    <property type="entry name" value="GerE"/>
    <property type="match status" value="1"/>
</dbReference>
<dbReference type="CDD" id="cd06170">
    <property type="entry name" value="LuxR_C_like"/>
    <property type="match status" value="1"/>
</dbReference>
<dbReference type="InterPro" id="IPR039420">
    <property type="entry name" value="WalR-like"/>
</dbReference>
<dbReference type="GO" id="GO:0003677">
    <property type="term" value="F:DNA binding"/>
    <property type="evidence" value="ECO:0007669"/>
    <property type="project" value="UniProtKB-KW"/>
</dbReference>
<dbReference type="Gene3D" id="3.40.50.300">
    <property type="entry name" value="P-loop containing nucleotide triphosphate hydrolases"/>
    <property type="match status" value="1"/>
</dbReference>
<dbReference type="InterPro" id="IPR003593">
    <property type="entry name" value="AAA+_ATPase"/>
</dbReference>
<dbReference type="Gene3D" id="1.10.10.10">
    <property type="entry name" value="Winged helix-like DNA-binding domain superfamily/Winged helix DNA-binding domain"/>
    <property type="match status" value="1"/>
</dbReference>
<dbReference type="InterPro" id="IPR000792">
    <property type="entry name" value="Tscrpt_reg_LuxR_C"/>
</dbReference>
<accession>A0A1H0ZX79</accession>